<dbReference type="SUPFAM" id="SSF81383">
    <property type="entry name" value="F-box domain"/>
    <property type="match status" value="1"/>
</dbReference>
<dbReference type="EMBL" id="OZ075137">
    <property type="protein sequence ID" value="CAL5007101.1"/>
    <property type="molecule type" value="Genomic_DNA"/>
</dbReference>
<dbReference type="PANTHER" id="PTHR38926:SF74">
    <property type="entry name" value="OS08G0193600 PROTEIN"/>
    <property type="match status" value="1"/>
</dbReference>
<dbReference type="InterPro" id="IPR001810">
    <property type="entry name" value="F-box_dom"/>
</dbReference>
<evidence type="ECO:0000259" key="2">
    <source>
        <dbReference type="PROSITE" id="PS50181"/>
    </source>
</evidence>
<dbReference type="Pfam" id="PF24758">
    <property type="entry name" value="LRR_At5g56370"/>
    <property type="match status" value="1"/>
</dbReference>
<dbReference type="InterPro" id="IPR036047">
    <property type="entry name" value="F-box-like_dom_sf"/>
</dbReference>
<name>A0ABC9BVM6_9POAL</name>
<evidence type="ECO:0000256" key="1">
    <source>
        <dbReference type="SAM" id="MobiDB-lite"/>
    </source>
</evidence>
<dbReference type="AlphaFoldDB" id="A0ABC9BVM6"/>
<feature type="domain" description="F-box" evidence="2">
    <location>
        <begin position="27"/>
        <end position="75"/>
    </location>
</feature>
<dbReference type="InterPro" id="IPR032675">
    <property type="entry name" value="LRR_dom_sf"/>
</dbReference>
<reference evidence="3" key="1">
    <citation type="submission" date="2024-10" db="EMBL/GenBank/DDBJ databases">
        <authorList>
            <person name="Ryan C."/>
        </authorList>
    </citation>
    <scope>NUCLEOTIDE SEQUENCE [LARGE SCALE GENOMIC DNA]</scope>
</reference>
<evidence type="ECO:0000313" key="3">
    <source>
        <dbReference type="EMBL" id="CAL5007101.1"/>
    </source>
</evidence>
<dbReference type="PROSITE" id="PS50181">
    <property type="entry name" value="FBOX"/>
    <property type="match status" value="1"/>
</dbReference>
<dbReference type="Pfam" id="PF12937">
    <property type="entry name" value="F-box-like"/>
    <property type="match status" value="1"/>
</dbReference>
<dbReference type="InterPro" id="IPR055411">
    <property type="entry name" value="LRR_FXL15/At3g58940/PEG3-like"/>
</dbReference>
<accession>A0ABC9BVM6</accession>
<feature type="compositionally biased region" description="Basic residues" evidence="1">
    <location>
        <begin position="1"/>
        <end position="16"/>
    </location>
</feature>
<keyword evidence="4" id="KW-1185">Reference proteome</keyword>
<dbReference type="Gene3D" id="3.80.10.10">
    <property type="entry name" value="Ribonuclease Inhibitor"/>
    <property type="match status" value="1"/>
</dbReference>
<sequence length="224" mass="25549">MPPSSARRHKRRRVGGHRNPSPSPPESRDWAALPSDVLWEVFRRLRTADILCGAGQVCAARRRFSIDERALWRRIDLTAGDGDDAWKNKRQRRKAMARLALERSAGQCEAFSGHDAGRFLRDVAAAAPSLRSLRVRPFRWYRTSARRISRVIAKLPLLEELALSEMVLPNDDLMQALLDHCPRLELLDLGGCVTLSAMASEVRTRLEKAIKHLTLPHIYIYTYF</sequence>
<dbReference type="PANTHER" id="PTHR38926">
    <property type="entry name" value="F-BOX DOMAIN CONTAINING PROTEIN, EXPRESSED"/>
    <property type="match status" value="1"/>
</dbReference>
<dbReference type="Proteomes" id="UP001497457">
    <property type="component" value="Chromosome 27b"/>
</dbReference>
<organism evidence="3 4">
    <name type="scientific">Urochloa decumbens</name>
    <dbReference type="NCBI Taxonomy" id="240449"/>
    <lineage>
        <taxon>Eukaryota</taxon>
        <taxon>Viridiplantae</taxon>
        <taxon>Streptophyta</taxon>
        <taxon>Embryophyta</taxon>
        <taxon>Tracheophyta</taxon>
        <taxon>Spermatophyta</taxon>
        <taxon>Magnoliopsida</taxon>
        <taxon>Liliopsida</taxon>
        <taxon>Poales</taxon>
        <taxon>Poaceae</taxon>
        <taxon>PACMAD clade</taxon>
        <taxon>Panicoideae</taxon>
        <taxon>Panicodae</taxon>
        <taxon>Paniceae</taxon>
        <taxon>Melinidinae</taxon>
        <taxon>Urochloa</taxon>
    </lineage>
</organism>
<dbReference type="SUPFAM" id="SSF52047">
    <property type="entry name" value="RNI-like"/>
    <property type="match status" value="1"/>
</dbReference>
<feature type="region of interest" description="Disordered" evidence="1">
    <location>
        <begin position="1"/>
        <end position="29"/>
    </location>
</feature>
<protein>
    <recommendedName>
        <fullName evidence="2">F-box domain-containing protein</fullName>
    </recommendedName>
</protein>
<proteinExistence type="predicted"/>
<evidence type="ECO:0000313" key="4">
    <source>
        <dbReference type="Proteomes" id="UP001497457"/>
    </source>
</evidence>
<gene>
    <name evidence="3" type="ORF">URODEC1_LOCUS68333</name>
</gene>